<evidence type="ECO:0000313" key="3">
    <source>
        <dbReference type="Proteomes" id="UP000176609"/>
    </source>
</evidence>
<reference evidence="2 3" key="1">
    <citation type="journal article" date="2016" name="Nat. Commun.">
        <title>Thousands of microbial genomes shed light on interconnected biogeochemical processes in an aquifer system.</title>
        <authorList>
            <person name="Anantharaman K."/>
            <person name="Brown C.T."/>
            <person name="Hug L.A."/>
            <person name="Sharon I."/>
            <person name="Castelle C.J."/>
            <person name="Probst A.J."/>
            <person name="Thomas B.C."/>
            <person name="Singh A."/>
            <person name="Wilkins M.J."/>
            <person name="Karaoz U."/>
            <person name="Brodie E.L."/>
            <person name="Williams K.H."/>
            <person name="Hubbard S.S."/>
            <person name="Banfield J.F."/>
        </authorList>
    </citation>
    <scope>NUCLEOTIDE SEQUENCE [LARGE SCALE GENOMIC DNA]</scope>
</reference>
<protein>
    <recommendedName>
        <fullName evidence="1">HD domain-containing protein</fullName>
    </recommendedName>
</protein>
<dbReference type="EMBL" id="MFJR01000005">
    <property type="protein sequence ID" value="OGG27257.1"/>
    <property type="molecule type" value="Genomic_DNA"/>
</dbReference>
<dbReference type="Proteomes" id="UP000176609">
    <property type="component" value="Unassembled WGS sequence"/>
</dbReference>
<dbReference type="InterPro" id="IPR006674">
    <property type="entry name" value="HD_domain"/>
</dbReference>
<gene>
    <name evidence="2" type="ORF">A2960_00355</name>
</gene>
<organism evidence="2 3">
    <name type="scientific">Candidatus Gottesmanbacteria bacterium RIFCSPLOWO2_01_FULL_39_12b</name>
    <dbReference type="NCBI Taxonomy" id="1798388"/>
    <lineage>
        <taxon>Bacteria</taxon>
        <taxon>Candidatus Gottesmaniibacteriota</taxon>
    </lineage>
</organism>
<dbReference type="InterPro" id="IPR006675">
    <property type="entry name" value="HDIG_dom"/>
</dbReference>
<evidence type="ECO:0000313" key="2">
    <source>
        <dbReference type="EMBL" id="OGG27257.1"/>
    </source>
</evidence>
<dbReference type="PANTHER" id="PTHR38659">
    <property type="entry name" value="METAL-DEPENDENT PHOSPHOHYDROLASE"/>
    <property type="match status" value="1"/>
</dbReference>
<proteinExistence type="predicted"/>
<accession>A0A1F6ASI6</accession>
<evidence type="ECO:0000259" key="1">
    <source>
        <dbReference type="Pfam" id="PF01966"/>
    </source>
</evidence>
<dbReference type="Gene3D" id="1.10.3210.10">
    <property type="entry name" value="Hypothetical protein af1432"/>
    <property type="match status" value="1"/>
</dbReference>
<name>A0A1F6ASI6_9BACT</name>
<feature type="domain" description="HD" evidence="1">
    <location>
        <begin position="21"/>
        <end position="102"/>
    </location>
</feature>
<comment type="caution">
    <text evidence="2">The sequence shown here is derived from an EMBL/GenBank/DDBJ whole genome shotgun (WGS) entry which is preliminary data.</text>
</comment>
<dbReference type="Pfam" id="PF01966">
    <property type="entry name" value="HD"/>
    <property type="match status" value="1"/>
</dbReference>
<dbReference type="PANTHER" id="PTHR38659:SF1">
    <property type="entry name" value="METAL DEPENDENT PHOSPHOHYDROLASE"/>
    <property type="match status" value="1"/>
</dbReference>
<dbReference type="NCBIfam" id="TIGR00277">
    <property type="entry name" value="HDIG"/>
    <property type="match status" value="1"/>
</dbReference>
<dbReference type="SUPFAM" id="SSF109604">
    <property type="entry name" value="HD-domain/PDEase-like"/>
    <property type="match status" value="1"/>
</dbReference>
<sequence length="187" mass="21501">MKREEALNLLHSHMQNPNLRRHCYSVEAVMRALARHFGEDEEIWGIVGLLHDGDYEETKNDPKQHTIKMNQWLKETGETNQDILNAILSHNYAHTGQYPPKNNLEWSLYCCDELTGLIVAVTLVRPEKKLNTVTVDSVMKKWDTKAFAAGVHREQIKTCEEKLGIPLSEFIRLALTAMQNIHQELGL</sequence>
<dbReference type="AlphaFoldDB" id="A0A1F6ASI6"/>